<gene>
    <name evidence="1" type="ORF">METZ01_LOCUS260669</name>
</gene>
<dbReference type="AlphaFoldDB" id="A0A382J8C3"/>
<evidence type="ECO:0000313" key="1">
    <source>
        <dbReference type="EMBL" id="SVC07815.1"/>
    </source>
</evidence>
<organism evidence="1">
    <name type="scientific">marine metagenome</name>
    <dbReference type="NCBI Taxonomy" id="408172"/>
    <lineage>
        <taxon>unclassified sequences</taxon>
        <taxon>metagenomes</taxon>
        <taxon>ecological metagenomes</taxon>
    </lineage>
</organism>
<protein>
    <submittedName>
        <fullName evidence="1">Uncharacterized protein</fullName>
    </submittedName>
</protein>
<accession>A0A382J8C3</accession>
<reference evidence="1" key="1">
    <citation type="submission" date="2018-05" db="EMBL/GenBank/DDBJ databases">
        <authorList>
            <person name="Lanie J.A."/>
            <person name="Ng W.-L."/>
            <person name="Kazmierczak K.M."/>
            <person name="Andrzejewski T.M."/>
            <person name="Davidsen T.M."/>
            <person name="Wayne K.J."/>
            <person name="Tettelin H."/>
            <person name="Glass J.I."/>
            <person name="Rusch D."/>
            <person name="Podicherti R."/>
            <person name="Tsui H.-C.T."/>
            <person name="Winkler M.E."/>
        </authorList>
    </citation>
    <scope>NUCLEOTIDE SEQUENCE</scope>
</reference>
<dbReference type="EMBL" id="UINC01072290">
    <property type="protein sequence ID" value="SVC07815.1"/>
    <property type="molecule type" value="Genomic_DNA"/>
</dbReference>
<sequence>MAAAPMRTGNRSADDLSVLPVTIMVKVLDALEGREDPFLQAGRCCLRQPNMKVDSATGKLAGQA</sequence>
<proteinExistence type="predicted"/>
<name>A0A382J8C3_9ZZZZ</name>